<name>A0A504JND1_9FLAO</name>
<comment type="caution">
    <text evidence="1">The sequence shown here is derived from an EMBL/GenBank/DDBJ whole genome shotgun (WGS) entry which is preliminary data.</text>
</comment>
<protein>
    <recommendedName>
        <fullName evidence="3">IPExxxVDY family protein</fullName>
    </recommendedName>
</protein>
<dbReference type="RefSeq" id="WP_140589651.1">
    <property type="nucleotide sequence ID" value="NZ_VFWZ01000001.1"/>
</dbReference>
<proteinExistence type="predicted"/>
<accession>A0A504JND1</accession>
<dbReference type="Proteomes" id="UP000315540">
    <property type="component" value="Unassembled WGS sequence"/>
</dbReference>
<evidence type="ECO:0000313" key="2">
    <source>
        <dbReference type="Proteomes" id="UP000315540"/>
    </source>
</evidence>
<evidence type="ECO:0000313" key="1">
    <source>
        <dbReference type="EMBL" id="TPN89233.1"/>
    </source>
</evidence>
<reference evidence="1 2" key="1">
    <citation type="submission" date="2019-06" db="EMBL/GenBank/DDBJ databases">
        <authorList>
            <person name="Meng X."/>
        </authorList>
    </citation>
    <scope>NUCLEOTIDE SEQUENCE [LARGE SCALE GENOMIC DNA]</scope>
    <source>
        <strain evidence="1 2">M625</strain>
    </source>
</reference>
<keyword evidence="2" id="KW-1185">Reference proteome</keyword>
<sequence>MGLLILSKRLLKPEEIIGSIAVISLKKGLKFHLEERDKTVKNYIDLYLAKRYDQNEDEQYFYLGLENDQIEITHKNQLFYRLGITDQADYDRLMYDFSLEYLRLNPDHCISFYGETFFFLEDLEKIDADRGYFEDWCFTSLS</sequence>
<dbReference type="AlphaFoldDB" id="A0A504JND1"/>
<dbReference type="OrthoDB" id="1494323at2"/>
<organism evidence="1 2">
    <name type="scientific">Aquimarina algicola</name>
    <dbReference type="NCBI Taxonomy" id="2589995"/>
    <lineage>
        <taxon>Bacteria</taxon>
        <taxon>Pseudomonadati</taxon>
        <taxon>Bacteroidota</taxon>
        <taxon>Flavobacteriia</taxon>
        <taxon>Flavobacteriales</taxon>
        <taxon>Flavobacteriaceae</taxon>
        <taxon>Aquimarina</taxon>
    </lineage>
</organism>
<dbReference type="EMBL" id="VFWZ01000001">
    <property type="protein sequence ID" value="TPN89233.1"/>
    <property type="molecule type" value="Genomic_DNA"/>
</dbReference>
<evidence type="ECO:0008006" key="3">
    <source>
        <dbReference type="Google" id="ProtNLM"/>
    </source>
</evidence>
<gene>
    <name evidence="1" type="ORF">FHK87_03125</name>
</gene>